<dbReference type="PANTHER" id="PTHR36299:SF2">
    <property type="entry name" value="DUF4773 DOMAIN-CONTAINING PROTEIN"/>
    <property type="match status" value="1"/>
</dbReference>
<dbReference type="EMBL" id="JAIWYP010000001">
    <property type="protein sequence ID" value="KAH3889654.1"/>
    <property type="molecule type" value="Genomic_DNA"/>
</dbReference>
<feature type="domain" description="DUF4773" evidence="2">
    <location>
        <begin position="5"/>
        <end position="97"/>
    </location>
</feature>
<dbReference type="InterPro" id="IPR031941">
    <property type="entry name" value="DUF4773"/>
</dbReference>
<accession>A0A9D4N9G7</accession>
<keyword evidence="4" id="KW-1185">Reference proteome</keyword>
<evidence type="ECO:0000259" key="2">
    <source>
        <dbReference type="Pfam" id="PF15998"/>
    </source>
</evidence>
<dbReference type="AlphaFoldDB" id="A0A9D4N9G7"/>
<name>A0A9D4N9G7_DREPO</name>
<dbReference type="InterPro" id="IPR016024">
    <property type="entry name" value="ARM-type_fold"/>
</dbReference>
<dbReference type="PANTHER" id="PTHR36299">
    <property type="entry name" value="AGAP008005-PA"/>
    <property type="match status" value="1"/>
</dbReference>
<feature type="region of interest" description="Disordered" evidence="1">
    <location>
        <begin position="153"/>
        <end position="218"/>
    </location>
</feature>
<organism evidence="3 4">
    <name type="scientific">Dreissena polymorpha</name>
    <name type="common">Zebra mussel</name>
    <name type="synonym">Mytilus polymorpha</name>
    <dbReference type="NCBI Taxonomy" id="45954"/>
    <lineage>
        <taxon>Eukaryota</taxon>
        <taxon>Metazoa</taxon>
        <taxon>Spiralia</taxon>
        <taxon>Lophotrochozoa</taxon>
        <taxon>Mollusca</taxon>
        <taxon>Bivalvia</taxon>
        <taxon>Autobranchia</taxon>
        <taxon>Heteroconchia</taxon>
        <taxon>Euheterodonta</taxon>
        <taxon>Imparidentia</taxon>
        <taxon>Neoheterodontei</taxon>
        <taxon>Myida</taxon>
        <taxon>Dreissenoidea</taxon>
        <taxon>Dreissenidae</taxon>
        <taxon>Dreissena</taxon>
    </lineage>
</organism>
<evidence type="ECO:0000256" key="1">
    <source>
        <dbReference type="SAM" id="MobiDB-lite"/>
    </source>
</evidence>
<evidence type="ECO:0000313" key="4">
    <source>
        <dbReference type="Proteomes" id="UP000828390"/>
    </source>
</evidence>
<sequence>MTEEDSRCISLTYLRKNIGFLLSIRLNERNVFSHEISLANPPPLCFPIPKIKIVQACIELYNINYRQKSLCVRIVGRVKLWIKKFSFVRVNFGCFRVRSLTKDQFVQLAEIASSQNLTSTPTGNWPSMIDDTDEETELSELIRLLRGMFAASPDLIQGPDPQSRRGLSLLSSIPFDDDDDDDNNDDDDNDDDDDDDGNDDDDDDDDEKEEEEEAEKDD</sequence>
<reference evidence="3" key="2">
    <citation type="submission" date="2020-11" db="EMBL/GenBank/DDBJ databases">
        <authorList>
            <person name="McCartney M.A."/>
            <person name="Auch B."/>
            <person name="Kono T."/>
            <person name="Mallez S."/>
            <person name="Becker A."/>
            <person name="Gohl D.M."/>
            <person name="Silverstein K.A.T."/>
            <person name="Koren S."/>
            <person name="Bechman K.B."/>
            <person name="Herman A."/>
            <person name="Abrahante J.E."/>
            <person name="Garbe J."/>
        </authorList>
    </citation>
    <scope>NUCLEOTIDE SEQUENCE</scope>
    <source>
        <strain evidence="3">Duluth1</strain>
        <tissue evidence="3">Whole animal</tissue>
    </source>
</reference>
<evidence type="ECO:0000313" key="3">
    <source>
        <dbReference type="EMBL" id="KAH3889654.1"/>
    </source>
</evidence>
<comment type="caution">
    <text evidence="3">The sequence shown here is derived from an EMBL/GenBank/DDBJ whole genome shotgun (WGS) entry which is preliminary data.</text>
</comment>
<proteinExistence type="predicted"/>
<feature type="compositionally biased region" description="Acidic residues" evidence="1">
    <location>
        <begin position="175"/>
        <end position="218"/>
    </location>
</feature>
<protein>
    <recommendedName>
        <fullName evidence="2">DUF4773 domain-containing protein</fullName>
    </recommendedName>
</protein>
<gene>
    <name evidence="3" type="ORF">DPMN_013715</name>
</gene>
<dbReference type="Pfam" id="PF15998">
    <property type="entry name" value="DUF4773"/>
    <property type="match status" value="1"/>
</dbReference>
<dbReference type="Proteomes" id="UP000828390">
    <property type="component" value="Unassembled WGS sequence"/>
</dbReference>
<reference evidence="3" key="1">
    <citation type="journal article" date="2019" name="bioRxiv">
        <title>The Genome of the Zebra Mussel, Dreissena polymorpha: A Resource for Invasive Species Research.</title>
        <authorList>
            <person name="McCartney M.A."/>
            <person name="Auch B."/>
            <person name="Kono T."/>
            <person name="Mallez S."/>
            <person name="Zhang Y."/>
            <person name="Obille A."/>
            <person name="Becker A."/>
            <person name="Abrahante J.E."/>
            <person name="Garbe J."/>
            <person name="Badalamenti J.P."/>
            <person name="Herman A."/>
            <person name="Mangelson H."/>
            <person name="Liachko I."/>
            <person name="Sullivan S."/>
            <person name="Sone E.D."/>
            <person name="Koren S."/>
            <person name="Silverstein K.A.T."/>
            <person name="Beckman K.B."/>
            <person name="Gohl D.M."/>
        </authorList>
    </citation>
    <scope>NUCLEOTIDE SEQUENCE</scope>
    <source>
        <strain evidence="3">Duluth1</strain>
        <tissue evidence="3">Whole animal</tissue>
    </source>
</reference>
<dbReference type="SUPFAM" id="SSF48371">
    <property type="entry name" value="ARM repeat"/>
    <property type="match status" value="1"/>
</dbReference>